<dbReference type="AlphaFoldDB" id="A0A120JTD4"/>
<dbReference type="SUPFAM" id="SSF82057">
    <property type="entry name" value="Prokaryotic SH3-related domain"/>
    <property type="match status" value="1"/>
</dbReference>
<feature type="domain" description="Protein YjdM C-terminal" evidence="2">
    <location>
        <begin position="44"/>
        <end position="112"/>
    </location>
</feature>
<dbReference type="STRING" id="1514105.AOC36_00710"/>
<dbReference type="PANTHER" id="PTHR30305:SF3">
    <property type="entry name" value="PROTEIN YJDM"/>
    <property type="match status" value="1"/>
</dbReference>
<comment type="similarity">
    <text evidence="1">Belongs to the YjdM family.</text>
</comment>
<evidence type="ECO:0000256" key="1">
    <source>
        <dbReference type="ARBA" id="ARBA00009248"/>
    </source>
</evidence>
<dbReference type="PANTHER" id="PTHR30305">
    <property type="entry name" value="PROTEIN YJDM-RELATED"/>
    <property type="match status" value="1"/>
</dbReference>
<evidence type="ECO:0000313" key="4">
    <source>
        <dbReference type="EMBL" id="AMC92565.1"/>
    </source>
</evidence>
<feature type="domain" description="Protein YjdM N-terminal" evidence="3">
    <location>
        <begin position="3"/>
        <end position="31"/>
    </location>
</feature>
<dbReference type="SUPFAM" id="SSF57783">
    <property type="entry name" value="Zinc beta-ribbon"/>
    <property type="match status" value="1"/>
</dbReference>
<dbReference type="InterPro" id="IPR013987">
    <property type="entry name" value="YjdM_N"/>
</dbReference>
<dbReference type="Pfam" id="PF08274">
    <property type="entry name" value="Zn_Ribbon_YjdM"/>
    <property type="match status" value="1"/>
</dbReference>
<reference evidence="4 5" key="1">
    <citation type="submission" date="2015-10" db="EMBL/GenBank/DDBJ databases">
        <title>Erysipelothrix larvae sp. LV19 isolated from the larval gut of the rhinoceros beetle, Trypoxylus dichotomus.</title>
        <authorList>
            <person name="Lim S."/>
            <person name="Kim B.-C."/>
        </authorList>
    </citation>
    <scope>NUCLEOTIDE SEQUENCE [LARGE SCALE GENOMIC DNA]</scope>
    <source>
        <strain evidence="4 5">LV19</strain>
    </source>
</reference>
<evidence type="ECO:0000259" key="2">
    <source>
        <dbReference type="Pfam" id="PF03831"/>
    </source>
</evidence>
<protein>
    <submittedName>
        <fullName evidence="4">Alkylphosphonate utilization protein</fullName>
    </submittedName>
</protein>
<dbReference type="Pfam" id="PF03831">
    <property type="entry name" value="YjdM"/>
    <property type="match status" value="1"/>
</dbReference>
<dbReference type="OrthoDB" id="9810131at2"/>
<dbReference type="Gene3D" id="2.20.25.10">
    <property type="match status" value="1"/>
</dbReference>
<dbReference type="InterPro" id="IPR013988">
    <property type="entry name" value="YjdM_C"/>
</dbReference>
<evidence type="ECO:0000259" key="3">
    <source>
        <dbReference type="Pfam" id="PF08274"/>
    </source>
</evidence>
<evidence type="ECO:0000313" key="5">
    <source>
        <dbReference type="Proteomes" id="UP000063781"/>
    </source>
</evidence>
<sequence>MEYPSCPNCNGTYTYEDGTLFICPECGHEWSQHEMDLEKEANAVKDAYGNVLQDGDNAIMIKDVKIKGSSDSIKQGTKVSNIRLEVNGDHNITARVDGYGVMDLKSELVKKA</sequence>
<gene>
    <name evidence="4" type="ORF">AOC36_00710</name>
</gene>
<name>A0A120JTD4_9FIRM</name>
<keyword evidence="5" id="KW-1185">Reference proteome</keyword>
<dbReference type="EMBL" id="CP013213">
    <property type="protein sequence ID" value="AMC92565.1"/>
    <property type="molecule type" value="Genomic_DNA"/>
</dbReference>
<proteinExistence type="inferred from homology"/>
<dbReference type="NCBIfam" id="TIGR00686">
    <property type="entry name" value="phnA"/>
    <property type="match status" value="1"/>
</dbReference>
<organism evidence="4 5">
    <name type="scientific">Erysipelothrix larvae</name>
    <dbReference type="NCBI Taxonomy" id="1514105"/>
    <lineage>
        <taxon>Bacteria</taxon>
        <taxon>Bacillati</taxon>
        <taxon>Bacillota</taxon>
        <taxon>Erysipelotrichia</taxon>
        <taxon>Erysipelotrichales</taxon>
        <taxon>Erysipelotrichaceae</taxon>
        <taxon>Erysipelothrix</taxon>
    </lineage>
</organism>
<dbReference type="Proteomes" id="UP000063781">
    <property type="component" value="Chromosome"/>
</dbReference>
<dbReference type="InterPro" id="IPR004624">
    <property type="entry name" value="YjdM"/>
</dbReference>
<dbReference type="RefSeq" id="WP_067630026.1">
    <property type="nucleotide sequence ID" value="NZ_CP013213.1"/>
</dbReference>
<accession>A0A120JTD4</accession>
<dbReference type="Gene3D" id="2.30.30.40">
    <property type="entry name" value="SH3 Domains"/>
    <property type="match status" value="1"/>
</dbReference>
<dbReference type="KEGG" id="erl:AOC36_00710"/>